<evidence type="ECO:0000256" key="1">
    <source>
        <dbReference type="SAM" id="MobiDB-lite"/>
    </source>
</evidence>
<keyword evidence="3" id="KW-1185">Reference proteome</keyword>
<reference evidence="2 3" key="1">
    <citation type="submission" date="2018-08" db="EMBL/GenBank/DDBJ databases">
        <title>Draft genome of the lignicolous fungus Coniochaeta pulveracea.</title>
        <authorList>
            <person name="Borstlap C.J."/>
            <person name="De Witt R.N."/>
            <person name="Botha A."/>
            <person name="Volschenk H."/>
        </authorList>
    </citation>
    <scope>NUCLEOTIDE SEQUENCE [LARGE SCALE GENOMIC DNA]</scope>
    <source>
        <strain evidence="2 3">CAB683</strain>
    </source>
</reference>
<feature type="compositionally biased region" description="Acidic residues" evidence="1">
    <location>
        <begin position="627"/>
        <end position="636"/>
    </location>
</feature>
<feature type="region of interest" description="Disordered" evidence="1">
    <location>
        <begin position="612"/>
        <end position="663"/>
    </location>
</feature>
<dbReference type="STRING" id="177199.A0A420YKC5"/>
<feature type="compositionally biased region" description="Basic residues" evidence="1">
    <location>
        <begin position="41"/>
        <end position="52"/>
    </location>
</feature>
<proteinExistence type="predicted"/>
<gene>
    <name evidence="2" type="ORF">DL546_008601</name>
</gene>
<protein>
    <submittedName>
        <fullName evidence="2">Uncharacterized protein</fullName>
    </submittedName>
</protein>
<feature type="compositionally biased region" description="Basic and acidic residues" evidence="1">
    <location>
        <begin position="123"/>
        <end position="136"/>
    </location>
</feature>
<name>A0A420YKC5_9PEZI</name>
<accession>A0A420YKC5</accession>
<evidence type="ECO:0000313" key="3">
    <source>
        <dbReference type="Proteomes" id="UP000275385"/>
    </source>
</evidence>
<dbReference type="Proteomes" id="UP000275385">
    <property type="component" value="Unassembled WGS sequence"/>
</dbReference>
<feature type="region of interest" description="Disordered" evidence="1">
    <location>
        <begin position="1"/>
        <end position="154"/>
    </location>
</feature>
<feature type="compositionally biased region" description="Polar residues" evidence="1">
    <location>
        <begin position="67"/>
        <end position="86"/>
    </location>
</feature>
<dbReference type="OrthoDB" id="5422628at2759"/>
<dbReference type="EMBL" id="QVQW01000005">
    <property type="protein sequence ID" value="RKU48339.1"/>
    <property type="molecule type" value="Genomic_DNA"/>
</dbReference>
<evidence type="ECO:0000313" key="2">
    <source>
        <dbReference type="EMBL" id="RKU48339.1"/>
    </source>
</evidence>
<sequence length="1386" mass="158314">MPPKRPRPLSETEIPRMSGALPDPGTTAPPTTPATPDPSPKRVRRSSRRQPRTKSPTPGPSEPARTAHQSETFFVHQRPTTPTRPNAASIHTGGPPSPISPVADDLDRLWISSEQSSAAGHDQAGHEPGDGFDKDTAPPYKRPKFSASHAPSYNVPLPRRLAKVVPLARDEWDLSRLILQGVGSSRDPVPSIEAQERTTDEDIQHSDEFLIGRPTLYSDRPTEPDELETWKRIWVEEGLREEIPGFTRFEKAALQKKDEEEKARMLAEAQEAGIDLTREDPAAVRPRLRPLRTGPPDFWIEEIDREPDYMVEETVRNEADHTVGELRRQGWEWTEDMDGIRQPPLGARLEHTLDFLREEDYDRCPDWEDKVKEVEHFLAWAGRTYGLNDAEARNEAREGGQIVSTEVRNMYVDALRKLQVHRVFEEWQHESAKPALQSLEEAIDIVSRRQPGWVVRRDAAAHFRFVPRQQKQELEPRNMLVAKPLRVNTLHPAGSHEGKVLRTELEKAGSHFWEDNNTDPRTNLYMVEDAAYRSYNIWKEGWPTIPLNGERLLPDPEEIKRLNRDNAVDAVGRVPVDIARERDEALKMDFGLRPKPRWMTDDEYVELTKEVERRAQKQSSPGHAMDDTDLDSESGTDDSMPLDETQAISHENSPDGSDGDRYTFDDLRRQAEIRGTRRGALQEALRYFTSAPQASAQTKFTTLIPPIEQRYLDRIIQGLDRNHQYLSSRATQAVAWENEPMPYTVLWRLHRQQMQKWSEKALKEVTLEHAQDSIWVDIPRNIACGGPFVQGLLSPKAEKDESLLKLCETALQAIEQAVQRNGSQLLSDVYTLAKDVVEDGIDPVLLPDDVNLRRDEIYGKGGAMSVKLLSPEDVKWLLFMTGRAVNKRMLQPLGGKKLRLYNIFVQRLQKLMDDRSQTGLFPKKESTATVEELMEVMNAACHGPVERTIFTPFQAKFFLKRAQEQGFCTYRPDLLVYGIVGRPDQTIFPWDHIVFDGDSASSTAKTSESYSREDQDIRGQITQIFHNLGYRLGVTIHSLRQSEPSQPEEQVKPKIIITLPKIEKTLTMSLGEYESTLADLVKTYELSHLKKTGVPRTLSLINLVSNARLSDTRSASLYYPPHAPSAEAYLRDINNKKDYATETSALHHVRRQLILESHHNLPLLSRSRPRTATASGNVIQANNTWDHNWDWASPSVRGPVRQFFNVNRWPLNFQTPATQLRIQSDAEIDERYLLDVDAEDPIPKDYFRQKLRRYGEEDDEGERVFRPGTPQFWDGDTVSQQKYVRKLLEERIGDALGIPSLPLPKPRTWVGRLAAAVTPWKKEVPQEDLRPNSPWDKNLPRVHWRLVPKSIDPWDPVVEDSIRKRAGLPERRLGGDVSDMDMADVY</sequence>
<organism evidence="2 3">
    <name type="scientific">Coniochaeta pulveracea</name>
    <dbReference type="NCBI Taxonomy" id="177199"/>
    <lineage>
        <taxon>Eukaryota</taxon>
        <taxon>Fungi</taxon>
        <taxon>Dikarya</taxon>
        <taxon>Ascomycota</taxon>
        <taxon>Pezizomycotina</taxon>
        <taxon>Sordariomycetes</taxon>
        <taxon>Sordariomycetidae</taxon>
        <taxon>Coniochaetales</taxon>
        <taxon>Coniochaetaceae</taxon>
        <taxon>Coniochaeta</taxon>
    </lineage>
</organism>
<comment type="caution">
    <text evidence="2">The sequence shown here is derived from an EMBL/GenBank/DDBJ whole genome shotgun (WGS) entry which is preliminary data.</text>
</comment>
<feature type="compositionally biased region" description="Polar residues" evidence="1">
    <location>
        <begin position="646"/>
        <end position="655"/>
    </location>
</feature>